<keyword evidence="10" id="KW-1185">Reference proteome</keyword>
<dbReference type="EMBL" id="CP021109">
    <property type="protein sequence ID" value="ARP88684.1"/>
    <property type="molecule type" value="Genomic_DNA"/>
</dbReference>
<dbReference type="InterPro" id="IPR001107">
    <property type="entry name" value="Band_7"/>
</dbReference>
<comment type="subcellular location">
    <subcellularLocation>
        <location evidence="2">Cell membrane</location>
    </subcellularLocation>
    <subcellularLocation>
        <location evidence="1">Membrane</location>
        <topology evidence="1">Single-pass membrane protein</topology>
    </subcellularLocation>
</comment>
<dbReference type="Pfam" id="PF15975">
    <property type="entry name" value="Flot"/>
    <property type="match status" value="1"/>
</dbReference>
<dbReference type="Gene3D" id="3.30.479.30">
    <property type="entry name" value="Band 7 domain"/>
    <property type="match status" value="1"/>
</dbReference>
<evidence type="ECO:0000259" key="8">
    <source>
        <dbReference type="SMART" id="SM00244"/>
    </source>
</evidence>
<sequence>MTVLAVAIVAAIVVGLLHWLYLRASKERAFVRTGLGGQRVVLDGGALVLPIVHDVIPVNMNTLRLEVSRGRDKALITKDRLRVDVIAEFYVRVQASAQAVSDAAQTLGQRTMAPEQLKELLEGKFVDALRTVAAEMTMEELHERRGDYVRRVRDSVSENLIKNGLELEAASLTQLDQTSMEFFNPSNAFDAEGLTRLTEQIERRKKQRNDIEQDTLIAIRNKNLEAEKLSLEIDRDAESARLAQERELEIARAEQRATLARERAEREKDGQRAQIAAQQVVEEARLRAEQSIEANRIQKDREVQAAEIERRKAIELAEQQRAIAVAMQSKAQSEAQAAADAARAQAVAAEERIFTAREIEMAERRKRIELVAAAQAAERDALAARVAAEAERSVSEDRGYALRARAEAEADAERIRLAAARIRHEVEAEGLRMMNESSNILTPDARASALRMKLLEKVEGIIRESVKPMEKIDSIRIMHVDGLAGGHGGGHDAGGNLSDSVVNSALRFRAQAPIVDQLLREIGLDSADINRMGGAGSLAAPAAEKKTHETTR</sequence>
<evidence type="ECO:0000256" key="1">
    <source>
        <dbReference type="ARBA" id="ARBA00004167"/>
    </source>
</evidence>
<evidence type="ECO:0000256" key="6">
    <source>
        <dbReference type="SAM" id="Coils"/>
    </source>
</evidence>
<gene>
    <name evidence="9" type="ORF">CAL13_11960</name>
</gene>
<dbReference type="GO" id="GO:0005886">
    <property type="term" value="C:plasma membrane"/>
    <property type="evidence" value="ECO:0007669"/>
    <property type="project" value="UniProtKB-SubCell"/>
</dbReference>
<dbReference type="Pfam" id="PF01145">
    <property type="entry name" value="Band_7"/>
    <property type="match status" value="1"/>
</dbReference>
<organism evidence="9 10">
    <name type="scientific">Bordetella genomosp. 9</name>
    <dbReference type="NCBI Taxonomy" id="1416803"/>
    <lineage>
        <taxon>Bacteria</taxon>
        <taxon>Pseudomonadati</taxon>
        <taxon>Pseudomonadota</taxon>
        <taxon>Betaproteobacteria</taxon>
        <taxon>Burkholderiales</taxon>
        <taxon>Alcaligenaceae</taxon>
        <taxon>Bordetella</taxon>
    </lineage>
</organism>
<keyword evidence="7" id="KW-0812">Transmembrane</keyword>
<dbReference type="AlphaFoldDB" id="A0A1W6Z663"/>
<evidence type="ECO:0000313" key="10">
    <source>
        <dbReference type="Proteomes" id="UP000194139"/>
    </source>
</evidence>
<protein>
    <submittedName>
        <fullName evidence="9">Flotillin</fullName>
    </submittedName>
</protein>
<accession>A0A1W6Z663</accession>
<proteinExistence type="inferred from homology"/>
<keyword evidence="4" id="KW-1003">Cell membrane</keyword>
<dbReference type="PANTHER" id="PTHR13806">
    <property type="entry name" value="FLOTILLIN-RELATED"/>
    <property type="match status" value="1"/>
</dbReference>
<feature type="transmembrane region" description="Helical" evidence="7">
    <location>
        <begin position="6"/>
        <end position="22"/>
    </location>
</feature>
<evidence type="ECO:0000256" key="7">
    <source>
        <dbReference type="SAM" id="Phobius"/>
    </source>
</evidence>
<evidence type="ECO:0000256" key="2">
    <source>
        <dbReference type="ARBA" id="ARBA00004236"/>
    </source>
</evidence>
<keyword evidence="7" id="KW-1133">Transmembrane helix</keyword>
<dbReference type="CDD" id="cd03399">
    <property type="entry name" value="SPFH_flotillin"/>
    <property type="match status" value="1"/>
</dbReference>
<evidence type="ECO:0000313" key="9">
    <source>
        <dbReference type="EMBL" id="ARP88684.1"/>
    </source>
</evidence>
<dbReference type="InterPro" id="IPR036013">
    <property type="entry name" value="Band_7/SPFH_dom_sf"/>
</dbReference>
<evidence type="ECO:0000256" key="4">
    <source>
        <dbReference type="ARBA" id="ARBA00022475"/>
    </source>
</evidence>
<reference evidence="9 10" key="1">
    <citation type="submission" date="2017-05" db="EMBL/GenBank/DDBJ databases">
        <title>Complete and WGS of Bordetella genogroups.</title>
        <authorList>
            <person name="Spilker T."/>
            <person name="LiPuma J."/>
        </authorList>
    </citation>
    <scope>NUCLEOTIDE SEQUENCE [LARGE SCALE GENOMIC DNA]</scope>
    <source>
        <strain evidence="9 10">AU17164</strain>
    </source>
</reference>
<dbReference type="InterPro" id="IPR031905">
    <property type="entry name" value="Flotillin_C"/>
</dbReference>
<evidence type="ECO:0000256" key="5">
    <source>
        <dbReference type="ARBA" id="ARBA00023136"/>
    </source>
</evidence>
<feature type="domain" description="Band 7" evidence="8">
    <location>
        <begin position="18"/>
        <end position="187"/>
    </location>
</feature>
<comment type="similarity">
    <text evidence="3">Belongs to the band 7/mec-2 family. Flotillin subfamily.</text>
</comment>
<keyword evidence="5 7" id="KW-0472">Membrane</keyword>
<feature type="coiled-coil region" evidence="6">
    <location>
        <begin position="194"/>
        <end position="270"/>
    </location>
</feature>
<keyword evidence="6" id="KW-0175">Coiled coil</keyword>
<dbReference type="SUPFAM" id="SSF117892">
    <property type="entry name" value="Band 7/SPFH domain"/>
    <property type="match status" value="1"/>
</dbReference>
<dbReference type="Proteomes" id="UP000194139">
    <property type="component" value="Chromosome"/>
</dbReference>
<name>A0A1W6Z663_9BORD</name>
<dbReference type="SMART" id="SM00244">
    <property type="entry name" value="PHB"/>
    <property type="match status" value="1"/>
</dbReference>
<dbReference type="InterPro" id="IPR027705">
    <property type="entry name" value="Flotillin_fam"/>
</dbReference>
<dbReference type="PANTHER" id="PTHR13806:SF31">
    <property type="entry name" value="FLOTILLIN-LIKE PROTEIN 1-RELATED"/>
    <property type="match status" value="1"/>
</dbReference>
<evidence type="ECO:0000256" key="3">
    <source>
        <dbReference type="ARBA" id="ARBA00007161"/>
    </source>
</evidence>